<keyword evidence="2" id="KW-0804">Transcription</keyword>
<feature type="compositionally biased region" description="Polar residues" evidence="4">
    <location>
        <begin position="251"/>
        <end position="262"/>
    </location>
</feature>
<dbReference type="GO" id="GO:0000981">
    <property type="term" value="F:DNA-binding transcription factor activity, RNA polymerase II-specific"/>
    <property type="evidence" value="ECO:0007669"/>
    <property type="project" value="InterPro"/>
</dbReference>
<evidence type="ECO:0000313" key="6">
    <source>
        <dbReference type="Proteomes" id="UP000053317"/>
    </source>
</evidence>
<organism evidence="5 6">
    <name type="scientific">Phaeomoniella chlamydospora</name>
    <name type="common">Phaeoacremonium chlamydosporum</name>
    <dbReference type="NCBI Taxonomy" id="158046"/>
    <lineage>
        <taxon>Eukaryota</taxon>
        <taxon>Fungi</taxon>
        <taxon>Dikarya</taxon>
        <taxon>Ascomycota</taxon>
        <taxon>Pezizomycotina</taxon>
        <taxon>Eurotiomycetes</taxon>
        <taxon>Chaetothyriomycetidae</taxon>
        <taxon>Phaeomoniellales</taxon>
        <taxon>Phaeomoniellaceae</taxon>
        <taxon>Phaeomoniella</taxon>
    </lineage>
</organism>
<reference evidence="5 6" key="1">
    <citation type="submission" date="2015-05" db="EMBL/GenBank/DDBJ databases">
        <title>Distinctive expansion of gene families associated with plant cell wall degradation and secondary metabolism in the genomes of grapevine trunk pathogens.</title>
        <authorList>
            <person name="Lawrence D.P."/>
            <person name="Travadon R."/>
            <person name="Rolshausen P.E."/>
            <person name="Baumgartner K."/>
        </authorList>
    </citation>
    <scope>NUCLEOTIDE SEQUENCE [LARGE SCALE GENOMIC DNA]</scope>
    <source>
        <strain evidence="5">UCRPC4</strain>
    </source>
</reference>
<feature type="compositionally biased region" description="Low complexity" evidence="4">
    <location>
        <begin position="667"/>
        <end position="686"/>
    </location>
</feature>
<protein>
    <submittedName>
        <fullName evidence="5">Putative c6 finger domain</fullName>
    </submittedName>
</protein>
<keyword evidence="1" id="KW-0805">Transcription regulation</keyword>
<gene>
    <name evidence="5" type="ORF">UCRPC4_g04017</name>
</gene>
<evidence type="ECO:0000256" key="3">
    <source>
        <dbReference type="ARBA" id="ARBA00023242"/>
    </source>
</evidence>
<name>A0A0G2EF31_PHACM</name>
<evidence type="ECO:0000313" key="5">
    <source>
        <dbReference type="EMBL" id="KKY20856.1"/>
    </source>
</evidence>
<proteinExistence type="predicted"/>
<feature type="compositionally biased region" description="Polar residues" evidence="4">
    <location>
        <begin position="610"/>
        <end position="658"/>
    </location>
</feature>
<feature type="region of interest" description="Disordered" evidence="4">
    <location>
        <begin position="337"/>
        <end position="368"/>
    </location>
</feature>
<feature type="compositionally biased region" description="Polar residues" evidence="4">
    <location>
        <begin position="560"/>
        <end position="569"/>
    </location>
</feature>
<accession>A0A0G2EF31</accession>
<feature type="region of interest" description="Disordered" evidence="4">
    <location>
        <begin position="549"/>
        <end position="701"/>
    </location>
</feature>
<feature type="compositionally biased region" description="Polar residues" evidence="4">
    <location>
        <begin position="347"/>
        <end position="356"/>
    </location>
</feature>
<sequence length="718" mass="78949">MATEASNKRPRSPSVGDIGHPPSKAAKVHSNHLQINYLARQYTENIPLVNGEDTLPSILRLIGEYDGVLHRHESIAGNLGACPLGPILMKRFERLFDGPPRILKSHSKEANITWLDVVEFARNKPEQFNLEKTRNGIRVCQFYTKQSRVEISEEDYVLIASGMPQKLIPPQPIIEDEEKELSALDILEKNLTSIISLADQVSARARQLNHRLKNRKAAIISRRAELEAGGRSYPLKASSPPSALDYGNGHARQNGNVGSAGNSPPAAFAAVTVRTSASEPRLDTMLDHSTPYTSSTSNLERLTHNNGSTTKDVPEYKAELVKQFISTADRETRNILAQADEERRLSQGLSRPSPSARTKPRSDSNDYNAFYSNSVSTHVAIPHTPASLLPPFKQSQAERDDGGPYKAEMVARMEQMHRGERVMPPCDRCRRLHMDCLKNLTACMGCTKKHAKCAWKDVREEELREGLQLDEDGSPVNYDSANSVTNRSNGRDSVTEASMTATVSGPYPVKGNVNPIPEPTTTHNPGHHTTGHYSTEDDDITRAILEEKDEPNSESPAHEAQNQRSQASSHPAPPTASVPTVGESHSPLLKTERRIPTPPVPPTSAPTATNEKTASINGTKREGNGQQTAHRRTSTGTSNGHNHNNFNSLPRTQSSTTYHPPLVRPEYSQSQSHSYSQYSNSNRRQSAVVNDDSDDDDGDRLQKAAAEVYRSASAGGRP</sequence>
<feature type="compositionally biased region" description="Polar residues" evidence="4">
    <location>
        <begin position="290"/>
        <end position="311"/>
    </location>
</feature>
<feature type="region of interest" description="Disordered" evidence="4">
    <location>
        <begin position="231"/>
        <end position="311"/>
    </location>
</feature>
<reference evidence="5 6" key="2">
    <citation type="submission" date="2015-05" db="EMBL/GenBank/DDBJ databases">
        <authorList>
            <person name="Morales-Cruz A."/>
            <person name="Amrine K.C."/>
            <person name="Cantu D."/>
        </authorList>
    </citation>
    <scope>NUCLEOTIDE SEQUENCE [LARGE SCALE GENOMIC DNA]</scope>
    <source>
        <strain evidence="5">UCRPC4</strain>
    </source>
</reference>
<feature type="compositionally biased region" description="Polar residues" evidence="4">
    <location>
        <begin position="477"/>
        <end position="488"/>
    </location>
</feature>
<feature type="region of interest" description="Disordered" evidence="4">
    <location>
        <begin position="1"/>
        <end position="25"/>
    </location>
</feature>
<evidence type="ECO:0000256" key="4">
    <source>
        <dbReference type="SAM" id="MobiDB-lite"/>
    </source>
</evidence>
<comment type="caution">
    <text evidence="5">The sequence shown here is derived from an EMBL/GenBank/DDBJ whole genome shotgun (WGS) entry which is preliminary data.</text>
</comment>
<keyword evidence="3" id="KW-0539">Nucleus</keyword>
<evidence type="ECO:0000256" key="2">
    <source>
        <dbReference type="ARBA" id="ARBA00023163"/>
    </source>
</evidence>
<dbReference type="InterPro" id="IPR001138">
    <property type="entry name" value="Zn2Cys6_DnaBD"/>
</dbReference>
<dbReference type="EMBL" id="LCWF01000092">
    <property type="protein sequence ID" value="KKY20856.1"/>
    <property type="molecule type" value="Genomic_DNA"/>
</dbReference>
<dbReference type="AlphaFoldDB" id="A0A0G2EF31"/>
<evidence type="ECO:0000256" key="1">
    <source>
        <dbReference type="ARBA" id="ARBA00023015"/>
    </source>
</evidence>
<keyword evidence="6" id="KW-1185">Reference proteome</keyword>
<dbReference type="CDD" id="cd00067">
    <property type="entry name" value="GAL4"/>
    <property type="match status" value="1"/>
</dbReference>
<dbReference type="Proteomes" id="UP000053317">
    <property type="component" value="Unassembled WGS sequence"/>
</dbReference>
<feature type="region of interest" description="Disordered" evidence="4">
    <location>
        <begin position="466"/>
        <end position="537"/>
    </location>
</feature>
<dbReference type="OrthoDB" id="5422841at2759"/>
<dbReference type="GO" id="GO:0008270">
    <property type="term" value="F:zinc ion binding"/>
    <property type="evidence" value="ECO:0007669"/>
    <property type="project" value="InterPro"/>
</dbReference>